<accession>A0A7H0GP48</accession>
<dbReference type="RefSeq" id="WP_187725604.1">
    <property type="nucleotide sequence ID" value="NZ_CP060783.1"/>
</dbReference>
<dbReference type="PANTHER" id="PTHR37089">
    <property type="entry name" value="PROTEIN U-RELATED"/>
    <property type="match status" value="1"/>
</dbReference>
<reference evidence="2 3" key="1">
    <citation type="submission" date="2020-08" db="EMBL/GenBank/DDBJ databases">
        <title>Genome sequence of Diaphorobacter aerolatus KACC 16536T.</title>
        <authorList>
            <person name="Hyun D.-W."/>
            <person name="Bae J.-W."/>
        </authorList>
    </citation>
    <scope>NUCLEOTIDE SEQUENCE [LARGE SCALE GENOMIC DNA]</scope>
    <source>
        <strain evidence="2 3">KACC 16536</strain>
    </source>
</reference>
<dbReference type="AlphaFoldDB" id="A0A7H0GP48"/>
<proteinExistence type="predicted"/>
<sequence length="289" mass="30039">MARGASINGSIAVKCSSEWTDFWSNRNVAVCLSIGTGSASASWEPRQMALNGTRGAASLNFQILNSDNVFFGSAYKPRPVVISSLQVPGRGGTSQTVTIPMRGLISSTQMPATMAPGTYRSSFGGSNTLLAVSSPTIGTPADCSTTTNVDATFPFEVSAEVPNFCAISTVSDMQFADVAGIGDTSRNAVANIAVQCTYTTPYKINLTPSNASTNGQGRMALQSGGTDSVPYSLFQNAARTVAWGNQSSSNYSGTGSGLVQNVPVYGLVPANLDATPGNYRDSVQVTVTY</sequence>
<organism evidence="2 3">
    <name type="scientific">Diaphorobacter aerolatus</name>
    <dbReference type="NCBI Taxonomy" id="1288495"/>
    <lineage>
        <taxon>Bacteria</taxon>
        <taxon>Pseudomonadati</taxon>
        <taxon>Pseudomonadota</taxon>
        <taxon>Betaproteobacteria</taxon>
        <taxon>Burkholderiales</taxon>
        <taxon>Comamonadaceae</taxon>
        <taxon>Diaphorobacter</taxon>
    </lineage>
</organism>
<feature type="domain" description="Spore coat protein U/FanG" evidence="1">
    <location>
        <begin position="152"/>
        <end position="286"/>
    </location>
</feature>
<dbReference type="PANTHER" id="PTHR37089:SF1">
    <property type="entry name" value="MEMBRANE PROTEIN"/>
    <property type="match status" value="1"/>
</dbReference>
<gene>
    <name evidence="2" type="ORF">H9K75_09605</name>
</gene>
<dbReference type="Proteomes" id="UP000516028">
    <property type="component" value="Chromosome"/>
</dbReference>
<protein>
    <submittedName>
        <fullName evidence="2">Spore coat U domain-containing protein</fullName>
    </submittedName>
</protein>
<evidence type="ECO:0000313" key="3">
    <source>
        <dbReference type="Proteomes" id="UP000516028"/>
    </source>
</evidence>
<evidence type="ECO:0000313" key="2">
    <source>
        <dbReference type="EMBL" id="QNP50064.1"/>
    </source>
</evidence>
<name>A0A7H0GP48_9BURK</name>
<dbReference type="EMBL" id="CP060783">
    <property type="protein sequence ID" value="QNP50064.1"/>
    <property type="molecule type" value="Genomic_DNA"/>
</dbReference>
<dbReference type="InterPro" id="IPR053167">
    <property type="entry name" value="Spore_coat_component"/>
</dbReference>
<keyword evidence="3" id="KW-1185">Reference proteome</keyword>
<dbReference type="InterPro" id="IPR007893">
    <property type="entry name" value="Spore_coat_U/FanG"/>
</dbReference>
<dbReference type="Pfam" id="PF05229">
    <property type="entry name" value="SCPU"/>
    <property type="match status" value="1"/>
</dbReference>
<evidence type="ECO:0000259" key="1">
    <source>
        <dbReference type="Pfam" id="PF05229"/>
    </source>
</evidence>
<dbReference type="KEGG" id="daer:H9K75_09605"/>
<dbReference type="SMART" id="SM00972">
    <property type="entry name" value="SCPU"/>
    <property type="match status" value="1"/>
</dbReference>